<evidence type="ECO:0000313" key="3">
    <source>
        <dbReference type="Proteomes" id="UP001529510"/>
    </source>
</evidence>
<reference evidence="2 3" key="1">
    <citation type="submission" date="2024-05" db="EMBL/GenBank/DDBJ databases">
        <title>Genome sequencing and assembly of Indian major carp, Cirrhinus mrigala (Hamilton, 1822).</title>
        <authorList>
            <person name="Mohindra V."/>
            <person name="Chowdhury L.M."/>
            <person name="Lal K."/>
            <person name="Jena J.K."/>
        </authorList>
    </citation>
    <scope>NUCLEOTIDE SEQUENCE [LARGE SCALE GENOMIC DNA]</scope>
    <source>
        <strain evidence="2">CM1030</strain>
        <tissue evidence="2">Blood</tissue>
    </source>
</reference>
<keyword evidence="3" id="KW-1185">Reference proteome</keyword>
<sequence length="55" mass="6309">VSTKTKRTKKSPKSFSKPYKYQEPKQAKKFASKKKRYGYLPPPPRKAILGVIVQA</sequence>
<evidence type="ECO:0000313" key="2">
    <source>
        <dbReference type="EMBL" id="KAL0156482.1"/>
    </source>
</evidence>
<proteinExistence type="predicted"/>
<dbReference type="EMBL" id="JAMKFB020000024">
    <property type="protein sequence ID" value="KAL0156482.1"/>
    <property type="molecule type" value="Genomic_DNA"/>
</dbReference>
<feature type="non-terminal residue" evidence="2">
    <location>
        <position position="55"/>
    </location>
</feature>
<feature type="compositionally biased region" description="Basic residues" evidence="1">
    <location>
        <begin position="27"/>
        <end position="37"/>
    </location>
</feature>
<organism evidence="2 3">
    <name type="scientific">Cirrhinus mrigala</name>
    <name type="common">Mrigala</name>
    <dbReference type="NCBI Taxonomy" id="683832"/>
    <lineage>
        <taxon>Eukaryota</taxon>
        <taxon>Metazoa</taxon>
        <taxon>Chordata</taxon>
        <taxon>Craniata</taxon>
        <taxon>Vertebrata</taxon>
        <taxon>Euteleostomi</taxon>
        <taxon>Actinopterygii</taxon>
        <taxon>Neopterygii</taxon>
        <taxon>Teleostei</taxon>
        <taxon>Ostariophysi</taxon>
        <taxon>Cypriniformes</taxon>
        <taxon>Cyprinidae</taxon>
        <taxon>Labeoninae</taxon>
        <taxon>Labeonini</taxon>
        <taxon>Cirrhinus</taxon>
    </lineage>
</organism>
<dbReference type="Proteomes" id="UP001529510">
    <property type="component" value="Unassembled WGS sequence"/>
</dbReference>
<comment type="caution">
    <text evidence="2">The sequence shown here is derived from an EMBL/GenBank/DDBJ whole genome shotgun (WGS) entry which is preliminary data.</text>
</comment>
<gene>
    <name evidence="2" type="ORF">M9458_047728</name>
</gene>
<dbReference type="AlphaFoldDB" id="A0ABD0N2U0"/>
<name>A0ABD0N2U0_CIRMR</name>
<feature type="compositionally biased region" description="Basic residues" evidence="1">
    <location>
        <begin position="1"/>
        <end position="12"/>
    </location>
</feature>
<feature type="non-terminal residue" evidence="2">
    <location>
        <position position="1"/>
    </location>
</feature>
<protein>
    <submittedName>
        <fullName evidence="2">Uncharacterized protein</fullName>
    </submittedName>
</protein>
<accession>A0ABD0N2U0</accession>
<evidence type="ECO:0000256" key="1">
    <source>
        <dbReference type="SAM" id="MobiDB-lite"/>
    </source>
</evidence>
<feature type="region of interest" description="Disordered" evidence="1">
    <location>
        <begin position="1"/>
        <end position="41"/>
    </location>
</feature>